<evidence type="ECO:0000313" key="3">
    <source>
        <dbReference type="Proteomes" id="UP000595636"/>
    </source>
</evidence>
<gene>
    <name evidence="2" type="ORF">JEQ17_32350</name>
</gene>
<dbReference type="PROSITE" id="PS50231">
    <property type="entry name" value="RICIN_B_LECTIN"/>
    <property type="match status" value="1"/>
</dbReference>
<reference evidence="2 3" key="1">
    <citation type="submission" date="2020-12" db="EMBL/GenBank/DDBJ databases">
        <title>A novel species.</title>
        <authorList>
            <person name="Li K."/>
        </authorList>
    </citation>
    <scope>NUCLEOTIDE SEQUENCE [LARGE SCALE GENOMIC DNA]</scope>
    <source>
        <strain evidence="2 3">ZYC-3</strain>
    </source>
</reference>
<dbReference type="EMBL" id="CP066831">
    <property type="protein sequence ID" value="QQM43620.1"/>
    <property type="molecule type" value="Genomic_DNA"/>
</dbReference>
<organism evidence="2 3">
    <name type="scientific">Streptomyces liliifuscus</name>
    <dbReference type="NCBI Taxonomy" id="2797636"/>
    <lineage>
        <taxon>Bacteria</taxon>
        <taxon>Bacillati</taxon>
        <taxon>Actinomycetota</taxon>
        <taxon>Actinomycetes</taxon>
        <taxon>Kitasatosporales</taxon>
        <taxon>Streptomycetaceae</taxon>
        <taxon>Streptomyces</taxon>
    </lineage>
</organism>
<evidence type="ECO:0008006" key="4">
    <source>
        <dbReference type="Google" id="ProtNLM"/>
    </source>
</evidence>
<evidence type="ECO:0000313" key="2">
    <source>
        <dbReference type="EMBL" id="QQM43620.1"/>
    </source>
</evidence>
<dbReference type="AlphaFoldDB" id="A0A7T7REF8"/>
<dbReference type="Proteomes" id="UP000595636">
    <property type="component" value="Chromosome"/>
</dbReference>
<keyword evidence="1" id="KW-0732">Signal</keyword>
<accession>A0A7T7REF8</accession>
<dbReference type="KEGG" id="slf:JEQ17_32350"/>
<dbReference type="Gene3D" id="2.80.10.50">
    <property type="match status" value="1"/>
</dbReference>
<dbReference type="SUPFAM" id="SSF50370">
    <property type="entry name" value="Ricin B-like lectins"/>
    <property type="match status" value="1"/>
</dbReference>
<keyword evidence="3" id="KW-1185">Reference proteome</keyword>
<dbReference type="RefSeq" id="WP_200398506.1">
    <property type="nucleotide sequence ID" value="NZ_CP066831.1"/>
</dbReference>
<dbReference type="InterPro" id="IPR035992">
    <property type="entry name" value="Ricin_B-like_lectins"/>
</dbReference>
<sequence>MTSRRTSLRLGLSMGLSGLLLAVAGALTPAAAATNWSYFNDFGQPCLRSSTASTNVWVSTSCPDNSSVKWHWGAESNQWGGHTMRRLVSNANGGCLTTDVGAETNAVRTEPCGGGRSGQFWTADGDYFQNQNGNYLRTSPSGDGVYTSPWSVIADYDIDITRFVWWGFNGSDWD</sequence>
<evidence type="ECO:0000256" key="1">
    <source>
        <dbReference type="SAM" id="SignalP"/>
    </source>
</evidence>
<feature type="chain" id="PRO_5032401279" description="Ricin B lectin domain-containing protein" evidence="1">
    <location>
        <begin position="33"/>
        <end position="174"/>
    </location>
</feature>
<name>A0A7T7REF8_9ACTN</name>
<dbReference type="PROSITE" id="PS51318">
    <property type="entry name" value="TAT"/>
    <property type="match status" value="1"/>
</dbReference>
<feature type="signal peptide" evidence="1">
    <location>
        <begin position="1"/>
        <end position="32"/>
    </location>
</feature>
<proteinExistence type="predicted"/>
<protein>
    <recommendedName>
        <fullName evidence="4">Ricin B lectin domain-containing protein</fullName>
    </recommendedName>
</protein>
<dbReference type="InterPro" id="IPR006311">
    <property type="entry name" value="TAT_signal"/>
</dbReference>